<comment type="subunit">
    <text evidence="13">Homotetramer.</text>
</comment>
<comment type="catalytic activity">
    <reaction evidence="12 13">
        <text>(S)-2,3,4,5-tetrahydrodipicolinate + NAD(+) + H2O = (2S,4S)-4-hydroxy-2,3,4,5-tetrahydrodipicolinate + NADH + H(+)</text>
        <dbReference type="Rhea" id="RHEA:35323"/>
        <dbReference type="ChEBI" id="CHEBI:15377"/>
        <dbReference type="ChEBI" id="CHEBI:15378"/>
        <dbReference type="ChEBI" id="CHEBI:16845"/>
        <dbReference type="ChEBI" id="CHEBI:57540"/>
        <dbReference type="ChEBI" id="CHEBI:57945"/>
        <dbReference type="ChEBI" id="CHEBI:67139"/>
        <dbReference type="EC" id="1.17.1.8"/>
    </reaction>
</comment>
<dbReference type="EMBL" id="JADCKF010000013">
    <property type="protein sequence ID" value="MBE5056978.1"/>
    <property type="molecule type" value="Genomic_DNA"/>
</dbReference>
<keyword evidence="4 13" id="KW-0521">NADP</keyword>
<dbReference type="SUPFAM" id="SSF51735">
    <property type="entry name" value="NAD(P)-binding Rossmann-fold domains"/>
    <property type="match status" value="1"/>
</dbReference>
<comment type="catalytic activity">
    <reaction evidence="11 13">
        <text>(S)-2,3,4,5-tetrahydrodipicolinate + NADP(+) + H2O = (2S,4S)-4-hydroxy-2,3,4,5-tetrahydrodipicolinate + NADPH + H(+)</text>
        <dbReference type="Rhea" id="RHEA:35331"/>
        <dbReference type="ChEBI" id="CHEBI:15377"/>
        <dbReference type="ChEBI" id="CHEBI:15378"/>
        <dbReference type="ChEBI" id="CHEBI:16845"/>
        <dbReference type="ChEBI" id="CHEBI:57783"/>
        <dbReference type="ChEBI" id="CHEBI:58349"/>
        <dbReference type="ChEBI" id="CHEBI:67139"/>
        <dbReference type="EC" id="1.17.1.8"/>
    </reaction>
</comment>
<evidence type="ECO:0000256" key="5">
    <source>
        <dbReference type="ARBA" id="ARBA00022915"/>
    </source>
</evidence>
<dbReference type="InterPro" id="IPR023940">
    <property type="entry name" value="DHDPR_bac"/>
</dbReference>
<comment type="caution">
    <text evidence="13">Lacks conserved residue(s) required for the propagation of feature annotation.</text>
</comment>
<dbReference type="Pfam" id="PF05173">
    <property type="entry name" value="DapB_C"/>
    <property type="match status" value="1"/>
</dbReference>
<comment type="subcellular location">
    <subcellularLocation>
        <location evidence="13">Cytoplasm</location>
    </subcellularLocation>
</comment>
<feature type="binding site" evidence="13">
    <location>
        <position position="133"/>
    </location>
    <ligand>
        <name>(S)-2,3,4,5-tetrahydrodipicolinate</name>
        <dbReference type="ChEBI" id="CHEBI:16845"/>
    </ligand>
</feature>
<comment type="similarity">
    <text evidence="1 13">Belongs to the DapB family.</text>
</comment>
<keyword evidence="7 13" id="KW-0520">NAD</keyword>
<dbReference type="InterPro" id="IPR036291">
    <property type="entry name" value="NAD(P)-bd_dom_sf"/>
</dbReference>
<dbReference type="Gene3D" id="3.30.360.10">
    <property type="entry name" value="Dihydrodipicolinate Reductase, domain 2"/>
    <property type="match status" value="1"/>
</dbReference>
<comment type="caution">
    <text evidence="13">Was originally thought to be a dihydrodipicolinate reductase (DHDPR), catalyzing the conversion of dihydrodipicolinate to tetrahydrodipicolinate. However, it was shown in E.coli that the substrate of the enzymatic reaction is not dihydrodipicolinate (DHDP) but in fact (2S,4S)-4-hydroxy-2,3,4,5-tetrahydrodipicolinic acid (HTPA), the product released by the DapA-catalyzed reaction.</text>
</comment>
<comment type="function">
    <text evidence="13">Catalyzes the conversion of 4-hydroxy-tetrahydrodipicolinate (HTPA) to tetrahydrodipicolinate.</text>
</comment>
<dbReference type="SUPFAM" id="SSF55347">
    <property type="entry name" value="Glyceraldehyde-3-phosphate dehydrogenase-like, C-terminal domain"/>
    <property type="match status" value="1"/>
</dbReference>
<evidence type="ECO:0000256" key="1">
    <source>
        <dbReference type="ARBA" id="ARBA00006642"/>
    </source>
</evidence>
<keyword evidence="6 13" id="KW-0560">Oxidoreductase</keyword>
<comment type="caution">
    <text evidence="16">The sequence shown here is derived from an EMBL/GenBank/DDBJ whole genome shotgun (WGS) entry which is preliminary data.</text>
</comment>
<reference evidence="16 17" key="1">
    <citation type="submission" date="2020-10" db="EMBL/GenBank/DDBJ databases">
        <title>ChiBAC.</title>
        <authorList>
            <person name="Zenner C."/>
            <person name="Hitch T.C.A."/>
            <person name="Clavel T."/>
        </authorList>
    </citation>
    <scope>NUCLEOTIDE SEQUENCE [LARGE SCALE GENOMIC DNA]</scope>
    <source>
        <strain evidence="16 17">DSM 107456</strain>
    </source>
</reference>
<feature type="active site" description="Proton donor" evidence="13">
    <location>
        <position position="136"/>
    </location>
</feature>
<dbReference type="GO" id="GO:0008839">
    <property type="term" value="F:4-hydroxy-tetrahydrodipicolinate reductase"/>
    <property type="evidence" value="ECO:0007669"/>
    <property type="project" value="UniProtKB-EC"/>
</dbReference>
<feature type="binding site" evidence="13">
    <location>
        <begin position="142"/>
        <end position="143"/>
    </location>
    <ligand>
        <name>(S)-2,3,4,5-tetrahydrodipicolinate</name>
        <dbReference type="ChEBI" id="CHEBI:16845"/>
    </ligand>
</feature>
<dbReference type="Proteomes" id="UP000806211">
    <property type="component" value="Unassembled WGS sequence"/>
</dbReference>
<feature type="domain" description="Dihydrodipicolinate reductase C-terminal" evidence="15">
    <location>
        <begin position="105"/>
        <end position="237"/>
    </location>
</feature>
<evidence type="ECO:0000256" key="3">
    <source>
        <dbReference type="ARBA" id="ARBA00022605"/>
    </source>
</evidence>
<dbReference type="Pfam" id="PF01113">
    <property type="entry name" value="DapB_N"/>
    <property type="match status" value="1"/>
</dbReference>
<dbReference type="PIRSF" id="PIRSF000161">
    <property type="entry name" value="DHPR"/>
    <property type="match status" value="1"/>
</dbReference>
<keyword evidence="5 13" id="KW-0220">Diaminopimelate biosynthesis</keyword>
<dbReference type="NCBIfam" id="TIGR00036">
    <property type="entry name" value="dapB"/>
    <property type="match status" value="1"/>
</dbReference>
<dbReference type="RefSeq" id="WP_193538822.1">
    <property type="nucleotide sequence ID" value="NZ_JADCKF010000013.1"/>
</dbReference>
<evidence type="ECO:0000256" key="2">
    <source>
        <dbReference type="ARBA" id="ARBA00022490"/>
    </source>
</evidence>
<dbReference type="PROSITE" id="PS01298">
    <property type="entry name" value="DAPB"/>
    <property type="match status" value="1"/>
</dbReference>
<name>A0ABR9RF74_9FIRM</name>
<dbReference type="EC" id="1.17.1.8" evidence="10 13"/>
<keyword evidence="2 13" id="KW-0963">Cytoplasm</keyword>
<evidence type="ECO:0000256" key="6">
    <source>
        <dbReference type="ARBA" id="ARBA00023002"/>
    </source>
</evidence>
<dbReference type="CDD" id="cd02274">
    <property type="entry name" value="DHDPR_N"/>
    <property type="match status" value="1"/>
</dbReference>
<evidence type="ECO:0000313" key="16">
    <source>
        <dbReference type="EMBL" id="MBE5056978.1"/>
    </source>
</evidence>
<evidence type="ECO:0000256" key="8">
    <source>
        <dbReference type="ARBA" id="ARBA00023154"/>
    </source>
</evidence>
<evidence type="ECO:0000259" key="14">
    <source>
        <dbReference type="Pfam" id="PF01113"/>
    </source>
</evidence>
<comment type="pathway">
    <text evidence="9 13">Amino-acid biosynthesis; L-lysine biosynthesis via DAP pathway; (S)-tetrahydrodipicolinate from L-aspartate: step 4/4.</text>
</comment>
<evidence type="ECO:0000256" key="4">
    <source>
        <dbReference type="ARBA" id="ARBA00022857"/>
    </source>
</evidence>
<dbReference type="Gene3D" id="3.40.50.720">
    <property type="entry name" value="NAD(P)-binding Rossmann-like Domain"/>
    <property type="match status" value="1"/>
</dbReference>
<protein>
    <recommendedName>
        <fullName evidence="10 13">4-hydroxy-tetrahydrodipicolinate reductase</fullName>
        <shortName evidence="13">HTPA reductase</shortName>
        <ecNumber evidence="10 13">1.17.1.8</ecNumber>
    </recommendedName>
</protein>
<dbReference type="InterPro" id="IPR022664">
    <property type="entry name" value="DapB_N_CS"/>
</dbReference>
<feature type="domain" description="Dihydrodipicolinate reductase N-terminal" evidence="14">
    <location>
        <begin position="1"/>
        <end position="102"/>
    </location>
</feature>
<sequence>MNLLLVGTGRMGTMLRTLVEQEEDLTILAAFHRTNLSDLERTAPPADVIVDFSAPDSLCAVAGYVRRTGTPLVSGTTGYLPQQMDLLRQLGNYAPVLHSANFSIGIAVLRRLAAQAAEVLGDAFDIEIVETHHNQKADAPSGTAKLLLEAVDPGHTYSTVYGREGRSARRFPREIGVHALRGGTVAGAHTVSFFGPQEELHLSHRADNRSIFAAGALRAARLLVSREPGFYALEDLLFPTPHQP</sequence>
<keyword evidence="3 13" id="KW-0028">Amino-acid biosynthesis</keyword>
<evidence type="ECO:0000256" key="9">
    <source>
        <dbReference type="ARBA" id="ARBA00037922"/>
    </source>
</evidence>
<evidence type="ECO:0000256" key="12">
    <source>
        <dbReference type="ARBA" id="ARBA00049396"/>
    </source>
</evidence>
<keyword evidence="8 13" id="KW-0457">Lysine biosynthesis</keyword>
<dbReference type="HAMAP" id="MF_00102">
    <property type="entry name" value="DapB"/>
    <property type="match status" value="1"/>
</dbReference>
<evidence type="ECO:0000313" key="17">
    <source>
        <dbReference type="Proteomes" id="UP000806211"/>
    </source>
</evidence>
<evidence type="ECO:0000256" key="13">
    <source>
        <dbReference type="HAMAP-Rule" id="MF_00102"/>
    </source>
</evidence>
<evidence type="ECO:0000256" key="7">
    <source>
        <dbReference type="ARBA" id="ARBA00023027"/>
    </source>
</evidence>
<dbReference type="InterPro" id="IPR000846">
    <property type="entry name" value="DapB_N"/>
</dbReference>
<feature type="binding site" evidence="13">
    <location>
        <begin position="75"/>
        <end position="77"/>
    </location>
    <ligand>
        <name>NAD(+)</name>
        <dbReference type="ChEBI" id="CHEBI:57540"/>
    </ligand>
</feature>
<evidence type="ECO:0000256" key="10">
    <source>
        <dbReference type="ARBA" id="ARBA00038983"/>
    </source>
</evidence>
<gene>
    <name evidence="13" type="primary">dapB</name>
    <name evidence="16" type="ORF">INF37_13375</name>
</gene>
<feature type="binding site" evidence="13">
    <location>
        <position position="33"/>
    </location>
    <ligand>
        <name>NADP(+)</name>
        <dbReference type="ChEBI" id="CHEBI:58349"/>
    </ligand>
</feature>
<evidence type="ECO:0000256" key="11">
    <source>
        <dbReference type="ARBA" id="ARBA00049080"/>
    </source>
</evidence>
<organism evidence="16 17">
    <name type="scientific">Pseudoflavonifractor gallinarum</name>
    <dbReference type="NCBI Taxonomy" id="2779352"/>
    <lineage>
        <taxon>Bacteria</taxon>
        <taxon>Bacillati</taxon>
        <taxon>Bacillota</taxon>
        <taxon>Clostridia</taxon>
        <taxon>Eubacteriales</taxon>
        <taxon>Oscillospiraceae</taxon>
        <taxon>Pseudoflavonifractor</taxon>
    </lineage>
</organism>
<dbReference type="InterPro" id="IPR022663">
    <property type="entry name" value="DapB_C"/>
</dbReference>
<keyword evidence="17" id="KW-1185">Reference proteome</keyword>
<proteinExistence type="inferred from homology"/>
<dbReference type="PANTHER" id="PTHR20836:SF0">
    <property type="entry name" value="4-HYDROXY-TETRAHYDRODIPICOLINATE REDUCTASE 1, CHLOROPLASTIC-RELATED"/>
    <property type="match status" value="1"/>
</dbReference>
<accession>A0ABR9RF74</accession>
<feature type="active site" description="Proton donor/acceptor" evidence="13">
    <location>
        <position position="132"/>
    </location>
</feature>
<dbReference type="PANTHER" id="PTHR20836">
    <property type="entry name" value="DIHYDRODIPICOLINATE REDUCTASE"/>
    <property type="match status" value="1"/>
</dbReference>
<feature type="binding site" evidence="13">
    <location>
        <begin position="99"/>
        <end position="102"/>
    </location>
    <ligand>
        <name>NAD(+)</name>
        <dbReference type="ChEBI" id="CHEBI:57540"/>
    </ligand>
</feature>
<evidence type="ECO:0000259" key="15">
    <source>
        <dbReference type="Pfam" id="PF05173"/>
    </source>
</evidence>